<proteinExistence type="predicted"/>
<keyword evidence="2" id="KW-0614">Plasmid</keyword>
<accession>A0A6M6A3W6</accession>
<geneLocation type="plasmid" evidence="2">
    <name>pPM48TC_140</name>
</geneLocation>
<geneLocation type="plasmid" evidence="1">
    <name>pPM48_140</name>
</geneLocation>
<name>A0A6M6A3W6_KLEPN</name>
<dbReference type="EMBL" id="MN543582">
    <property type="protein sequence ID" value="QJX13414.1"/>
    <property type="molecule type" value="Genomic_DNA"/>
</dbReference>
<reference evidence="2" key="1">
    <citation type="submission" date="2019-10" db="EMBL/GenBank/DDBJ databases">
        <title>Tracking microevolution events of conjugative virulence plasmid p15WZ-82_Vir during transmission.</title>
        <authorList>
            <person name="Yang X."/>
        </authorList>
    </citation>
    <scope>NUCLEOTIDE SEQUENCE</scope>
    <source>
        <strain evidence="1">PM48</strain>
        <strain evidence="2">PM48TC</strain>
        <plasmid evidence="1">pPM48_140</plasmid>
        <plasmid evidence="2">pPM48TC_140</plasmid>
    </source>
</reference>
<sequence length="41" mass="4721">MRVFFSCRNVVLRSREKTEPAYSCRQGGIPTHQLNGKALRI</sequence>
<organism evidence="2">
    <name type="scientific">Klebsiella pneumoniae</name>
    <dbReference type="NCBI Taxonomy" id="573"/>
    <lineage>
        <taxon>Bacteria</taxon>
        <taxon>Pseudomonadati</taxon>
        <taxon>Pseudomonadota</taxon>
        <taxon>Gammaproteobacteria</taxon>
        <taxon>Enterobacterales</taxon>
        <taxon>Enterobacteriaceae</taxon>
        <taxon>Klebsiella/Raoultella group</taxon>
        <taxon>Klebsiella</taxon>
        <taxon>Klebsiella pneumoniae complex</taxon>
    </lineage>
</organism>
<dbReference type="AlphaFoldDB" id="A0A6M6A3W6"/>
<dbReference type="EMBL" id="MN543579">
    <property type="protein sequence ID" value="QJX12802.1"/>
    <property type="molecule type" value="Genomic_DNA"/>
</dbReference>
<protein>
    <submittedName>
        <fullName evidence="2">Uncharacterized protein</fullName>
    </submittedName>
</protein>
<evidence type="ECO:0000313" key="1">
    <source>
        <dbReference type="EMBL" id="QJX12802.1"/>
    </source>
</evidence>
<evidence type="ECO:0000313" key="2">
    <source>
        <dbReference type="EMBL" id="QJX13414.1"/>
    </source>
</evidence>